<dbReference type="PANTHER" id="PTHR43214">
    <property type="entry name" value="TWO-COMPONENT RESPONSE REGULATOR"/>
    <property type="match status" value="1"/>
</dbReference>
<dbReference type="Proteomes" id="UP000326921">
    <property type="component" value="Chromosome"/>
</dbReference>
<evidence type="ECO:0000313" key="7">
    <source>
        <dbReference type="Proteomes" id="UP000326921"/>
    </source>
</evidence>
<dbReference type="GO" id="GO:0003677">
    <property type="term" value="F:DNA binding"/>
    <property type="evidence" value="ECO:0007669"/>
    <property type="project" value="UniProtKB-KW"/>
</dbReference>
<gene>
    <name evidence="6" type="ORF">GFH32_09250</name>
</gene>
<dbReference type="InterPro" id="IPR039420">
    <property type="entry name" value="WalR-like"/>
</dbReference>
<dbReference type="InterPro" id="IPR001789">
    <property type="entry name" value="Sig_transdc_resp-reg_receiver"/>
</dbReference>
<reference evidence="6 7" key="1">
    <citation type="submission" date="2019-10" db="EMBL/GenBank/DDBJ databases">
        <authorList>
            <person name="Dong K."/>
        </authorList>
    </citation>
    <scope>NUCLEOTIDE SEQUENCE [LARGE SCALE GENOMIC DNA]</scope>
    <source>
        <strain evidence="7">dk4302</strain>
    </source>
</reference>
<dbReference type="Pfam" id="PF00072">
    <property type="entry name" value="Response_reg"/>
    <property type="match status" value="1"/>
</dbReference>
<dbReference type="PROSITE" id="PS50110">
    <property type="entry name" value="RESPONSE_REGULATORY"/>
    <property type="match status" value="1"/>
</dbReference>
<evidence type="ECO:0000256" key="2">
    <source>
        <dbReference type="ARBA" id="ARBA00023125"/>
    </source>
</evidence>
<feature type="domain" description="Response regulatory" evidence="5">
    <location>
        <begin position="12"/>
        <end position="123"/>
    </location>
</feature>
<name>A0A5Q0QBF8_9SPHI</name>
<dbReference type="InterPro" id="IPR011006">
    <property type="entry name" value="CheY-like_superfamily"/>
</dbReference>
<dbReference type="Gene3D" id="3.40.50.2300">
    <property type="match status" value="1"/>
</dbReference>
<comment type="caution">
    <text evidence="4">Lacks conserved residue(s) required for the propagation of feature annotation.</text>
</comment>
<accession>A0A5Q0QBF8</accession>
<keyword evidence="7" id="KW-1185">Reference proteome</keyword>
<dbReference type="KEGG" id="sphe:GFH32_09250"/>
<organism evidence="6 7">
    <name type="scientific">Sphingobacterium zhuxiongii</name>
    <dbReference type="NCBI Taxonomy" id="2662364"/>
    <lineage>
        <taxon>Bacteria</taxon>
        <taxon>Pseudomonadati</taxon>
        <taxon>Bacteroidota</taxon>
        <taxon>Sphingobacteriia</taxon>
        <taxon>Sphingobacteriales</taxon>
        <taxon>Sphingobacteriaceae</taxon>
        <taxon>Sphingobacterium</taxon>
    </lineage>
</organism>
<keyword evidence="3" id="KW-0804">Transcription</keyword>
<dbReference type="SMART" id="SM00448">
    <property type="entry name" value="REC"/>
    <property type="match status" value="1"/>
</dbReference>
<dbReference type="CDD" id="cd17535">
    <property type="entry name" value="REC_NarL-like"/>
    <property type="match status" value="1"/>
</dbReference>
<dbReference type="EMBL" id="CP045652">
    <property type="protein sequence ID" value="QGA26499.1"/>
    <property type="molecule type" value="Genomic_DNA"/>
</dbReference>
<evidence type="ECO:0000256" key="1">
    <source>
        <dbReference type="ARBA" id="ARBA00023015"/>
    </source>
</evidence>
<dbReference type="GO" id="GO:0000160">
    <property type="term" value="P:phosphorelay signal transduction system"/>
    <property type="evidence" value="ECO:0007669"/>
    <property type="project" value="InterPro"/>
</dbReference>
<dbReference type="SUPFAM" id="SSF52172">
    <property type="entry name" value="CheY-like"/>
    <property type="match status" value="1"/>
</dbReference>
<dbReference type="AlphaFoldDB" id="A0A5Q0QBF8"/>
<evidence type="ECO:0000256" key="4">
    <source>
        <dbReference type="PROSITE-ProRule" id="PRU00169"/>
    </source>
</evidence>
<dbReference type="PANTHER" id="PTHR43214:SF41">
    <property type="entry name" value="NITRATE_NITRITE RESPONSE REGULATOR PROTEIN NARP"/>
    <property type="match status" value="1"/>
</dbReference>
<dbReference type="InterPro" id="IPR058245">
    <property type="entry name" value="NreC/VraR/RcsB-like_REC"/>
</dbReference>
<proteinExistence type="predicted"/>
<evidence type="ECO:0000313" key="6">
    <source>
        <dbReference type="EMBL" id="QGA26499.1"/>
    </source>
</evidence>
<evidence type="ECO:0000256" key="3">
    <source>
        <dbReference type="ARBA" id="ARBA00023163"/>
    </source>
</evidence>
<protein>
    <submittedName>
        <fullName evidence="6">Response regulator</fullName>
    </submittedName>
</protein>
<sequence>MDTGKDNKNNVCVAVIDDNAQLRDISVNQLENSGYTVLFQTGVGQEALQKLKEHDGWPDVCIIEEDFATAKLLLEKHPDLKILISSTQDDTESITDMLKAGVSGYILKFADPNEMLTAVKVLSENKKYFSVGISGTATEYFKSQPQS</sequence>
<evidence type="ECO:0000259" key="5">
    <source>
        <dbReference type="PROSITE" id="PS50110"/>
    </source>
</evidence>
<dbReference type="RefSeq" id="WP_153511351.1">
    <property type="nucleotide sequence ID" value="NZ_CP045652.1"/>
</dbReference>
<keyword evidence="1" id="KW-0805">Transcription regulation</keyword>
<keyword evidence="2" id="KW-0238">DNA-binding</keyword>